<dbReference type="Pfam" id="PF01882">
    <property type="entry name" value="DUF58"/>
    <property type="match status" value="1"/>
</dbReference>
<protein>
    <submittedName>
        <fullName evidence="2">DUF58 domain-containing protein</fullName>
    </submittedName>
</protein>
<reference evidence="2 3" key="1">
    <citation type="submission" date="2023-03" db="EMBL/GenBank/DDBJ databases">
        <title>Complete genome of Arcanobacterium canis strain DSM 25104 isolated in 2010 from a canine otitis externa in Germany.</title>
        <authorList>
            <person name="Borowiak M."/>
            <person name="Kreitlow A."/>
            <person name="Malorny B."/>
            <person name="Laemmler C."/>
            <person name="Prenger-Berninghoff E."/>
            <person name="Ploetz M."/>
            <person name="Abdulmawjood A."/>
        </authorList>
    </citation>
    <scope>NUCLEOTIDE SEQUENCE [LARGE SCALE GENOMIC DNA]</scope>
    <source>
        <strain evidence="2 3">DSM 25104</strain>
    </source>
</reference>
<gene>
    <name evidence="2" type="ORF">P7079_01880</name>
</gene>
<dbReference type="PANTHER" id="PTHR33608">
    <property type="entry name" value="BLL2464 PROTEIN"/>
    <property type="match status" value="1"/>
</dbReference>
<evidence type="ECO:0000313" key="3">
    <source>
        <dbReference type="Proteomes" id="UP001215216"/>
    </source>
</evidence>
<dbReference type="EMBL" id="CP121208">
    <property type="protein sequence ID" value="WFM83755.1"/>
    <property type="molecule type" value="Genomic_DNA"/>
</dbReference>
<accession>A0ABY8FYZ6</accession>
<feature type="domain" description="DUF58" evidence="1">
    <location>
        <begin position="169"/>
        <end position="338"/>
    </location>
</feature>
<dbReference type="InterPro" id="IPR002881">
    <property type="entry name" value="DUF58"/>
</dbReference>
<keyword evidence="3" id="KW-1185">Reference proteome</keyword>
<sequence length="397" mass="42776">MSTSWMAVVAYLLLLALVCVVDALLAPSPAQIHIERHAPASVRRGKCAQVAYTVTSRTRIVGEFRDAWVPSAGLTPTRHSFDTRTSTLAQATMCPTRRGTLSSSAITVRTRGPLHLAGRQSTRPTAWTILVLPAFTSARLLGASLEQLRQLDGHSLLLHRGEGTEFDSLRDYVAGDDVRAIDWRSTARLGRTLVRTWLPERDRKIMVVLDAGRGLSLRSGDSPRFDAAIDTALLMSALVSTAGDALTVVALDNAIRAYVSAQHSHNPVADVGAALANVEASAAATDLRLLIPLVRQQRPSVIIVITDPTTVNLDHLVALRATCHVVVANAVIEALETSPDAVWNAYLRAADAREYLDLLGYQAELAQRAVRVVNAPASELPARIANEYLMLKAAGAL</sequence>
<dbReference type="PANTHER" id="PTHR33608:SF3">
    <property type="entry name" value="SLR2013 PROTEIN"/>
    <property type="match status" value="1"/>
</dbReference>
<proteinExistence type="predicted"/>
<name>A0ABY8FYZ6_9ACTO</name>
<dbReference type="RefSeq" id="WP_278013150.1">
    <property type="nucleotide sequence ID" value="NZ_CP121208.1"/>
</dbReference>
<evidence type="ECO:0000259" key="1">
    <source>
        <dbReference type="Pfam" id="PF01882"/>
    </source>
</evidence>
<organism evidence="2 3">
    <name type="scientific">Arcanobacterium canis</name>
    <dbReference type="NCBI Taxonomy" id="999183"/>
    <lineage>
        <taxon>Bacteria</taxon>
        <taxon>Bacillati</taxon>
        <taxon>Actinomycetota</taxon>
        <taxon>Actinomycetes</taxon>
        <taxon>Actinomycetales</taxon>
        <taxon>Actinomycetaceae</taxon>
        <taxon>Arcanobacterium</taxon>
    </lineage>
</organism>
<evidence type="ECO:0000313" key="2">
    <source>
        <dbReference type="EMBL" id="WFM83755.1"/>
    </source>
</evidence>
<dbReference type="Proteomes" id="UP001215216">
    <property type="component" value="Chromosome"/>
</dbReference>